<protein>
    <recommendedName>
        <fullName evidence="3">HPt domain-containing protein</fullName>
    </recommendedName>
</protein>
<dbReference type="EMBL" id="NQWH01000018">
    <property type="protein sequence ID" value="PHP27164.1"/>
    <property type="molecule type" value="Genomic_DNA"/>
</dbReference>
<dbReference type="InterPro" id="IPR036641">
    <property type="entry name" value="HPT_dom_sf"/>
</dbReference>
<keyword evidence="2" id="KW-0597">Phosphoprotein</keyword>
<dbReference type="GO" id="GO:0000160">
    <property type="term" value="P:phosphorelay signal transduction system"/>
    <property type="evidence" value="ECO:0007669"/>
    <property type="project" value="UniProtKB-KW"/>
</dbReference>
<keyword evidence="1" id="KW-0902">Two-component regulatory system</keyword>
<dbReference type="RefSeq" id="WP_099277764.1">
    <property type="nucleotide sequence ID" value="NZ_KZ304963.1"/>
</dbReference>
<dbReference type="OrthoDB" id="8481159at2"/>
<evidence type="ECO:0000256" key="1">
    <source>
        <dbReference type="ARBA" id="ARBA00023012"/>
    </source>
</evidence>
<evidence type="ECO:0000313" key="5">
    <source>
        <dbReference type="Proteomes" id="UP000221860"/>
    </source>
</evidence>
<sequence length="119" mass="12660">MSGEVIDPAALERLLAAIGGDPEDLRELLDDFQQEGPRALSQMQSAAHAGDRDALRISAHSLKSNARDFGATALAAECARTEQAAATDDLEALHARIGVIAAELERARTALAELARRDE</sequence>
<organism evidence="4 5">
    <name type="scientific">Limimaricola cinnabarinus</name>
    <dbReference type="NCBI Taxonomy" id="1125964"/>
    <lineage>
        <taxon>Bacteria</taxon>
        <taxon>Pseudomonadati</taxon>
        <taxon>Pseudomonadota</taxon>
        <taxon>Alphaproteobacteria</taxon>
        <taxon>Rhodobacterales</taxon>
        <taxon>Paracoccaceae</taxon>
        <taxon>Limimaricola</taxon>
    </lineage>
</organism>
<dbReference type="GO" id="GO:0004672">
    <property type="term" value="F:protein kinase activity"/>
    <property type="evidence" value="ECO:0007669"/>
    <property type="project" value="UniProtKB-ARBA"/>
</dbReference>
<dbReference type="PROSITE" id="PS50894">
    <property type="entry name" value="HPT"/>
    <property type="match status" value="1"/>
</dbReference>
<evidence type="ECO:0000256" key="2">
    <source>
        <dbReference type="PROSITE-ProRule" id="PRU00110"/>
    </source>
</evidence>
<keyword evidence="5" id="KW-1185">Reference proteome</keyword>
<dbReference type="SMART" id="SM00073">
    <property type="entry name" value="HPT"/>
    <property type="match status" value="1"/>
</dbReference>
<name>A0A2G1MEN1_9RHOB</name>
<reference evidence="4 5" key="1">
    <citation type="submission" date="2017-08" db="EMBL/GenBank/DDBJ databases">
        <title>Draft Genome Sequence of Loktanella cinnabarina Strain XM1, Isolated from Coastal Surface Water.</title>
        <authorList>
            <person name="Ma R."/>
            <person name="Wang J."/>
            <person name="Wang Q."/>
            <person name="Ma Z."/>
            <person name="Li J."/>
            <person name="Chen L."/>
        </authorList>
    </citation>
    <scope>NUCLEOTIDE SEQUENCE [LARGE SCALE GENOMIC DNA]</scope>
    <source>
        <strain evidence="4 5">XM1</strain>
    </source>
</reference>
<evidence type="ECO:0000313" key="4">
    <source>
        <dbReference type="EMBL" id="PHP27164.1"/>
    </source>
</evidence>
<gene>
    <name evidence="4" type="ORF">CJ301_12625</name>
</gene>
<dbReference type="Proteomes" id="UP000221860">
    <property type="component" value="Unassembled WGS sequence"/>
</dbReference>
<feature type="domain" description="HPt" evidence="3">
    <location>
        <begin position="21"/>
        <end position="114"/>
    </location>
</feature>
<feature type="modified residue" description="Phosphohistidine" evidence="2">
    <location>
        <position position="60"/>
    </location>
</feature>
<evidence type="ECO:0000259" key="3">
    <source>
        <dbReference type="PROSITE" id="PS50894"/>
    </source>
</evidence>
<accession>A0A2G1MEN1</accession>
<proteinExistence type="predicted"/>
<dbReference type="Gene3D" id="1.20.120.160">
    <property type="entry name" value="HPT domain"/>
    <property type="match status" value="1"/>
</dbReference>
<dbReference type="AlphaFoldDB" id="A0A2G1MEN1"/>
<dbReference type="InterPro" id="IPR008207">
    <property type="entry name" value="Sig_transdc_His_kin_Hpt_dom"/>
</dbReference>
<dbReference type="Pfam" id="PF01627">
    <property type="entry name" value="Hpt"/>
    <property type="match status" value="1"/>
</dbReference>
<dbReference type="SUPFAM" id="SSF47226">
    <property type="entry name" value="Histidine-containing phosphotransfer domain, HPT domain"/>
    <property type="match status" value="1"/>
</dbReference>
<comment type="caution">
    <text evidence="4">The sequence shown here is derived from an EMBL/GenBank/DDBJ whole genome shotgun (WGS) entry which is preliminary data.</text>
</comment>